<dbReference type="Gene3D" id="1.25.40.10">
    <property type="entry name" value="Tetratricopeptide repeat domain"/>
    <property type="match status" value="2"/>
</dbReference>
<evidence type="ECO:0000256" key="1">
    <source>
        <dbReference type="ARBA" id="ARBA00022741"/>
    </source>
</evidence>
<dbReference type="InterPro" id="IPR041664">
    <property type="entry name" value="AAA_16"/>
</dbReference>
<dbReference type="Proteomes" id="UP000033393">
    <property type="component" value="Unassembled WGS sequence"/>
</dbReference>
<dbReference type="InterPro" id="IPR000792">
    <property type="entry name" value="Tscrpt_reg_LuxR_C"/>
</dbReference>
<dbReference type="EMBL" id="JYJG01000174">
    <property type="protein sequence ID" value="KJK46293.1"/>
    <property type="molecule type" value="Genomic_DNA"/>
</dbReference>
<dbReference type="SUPFAM" id="SSF52540">
    <property type="entry name" value="P-loop containing nucleoside triphosphate hydrolases"/>
    <property type="match status" value="1"/>
</dbReference>
<feature type="domain" description="HTH luxR-type" evidence="3">
    <location>
        <begin position="827"/>
        <end position="889"/>
    </location>
</feature>
<keyword evidence="5" id="KW-1185">Reference proteome</keyword>
<protein>
    <recommendedName>
        <fullName evidence="3">HTH luxR-type domain-containing protein</fullName>
    </recommendedName>
</protein>
<dbReference type="GO" id="GO:0006355">
    <property type="term" value="P:regulation of DNA-templated transcription"/>
    <property type="evidence" value="ECO:0007669"/>
    <property type="project" value="InterPro"/>
</dbReference>
<proteinExistence type="predicted"/>
<gene>
    <name evidence="4" type="ORF">UK23_23980</name>
</gene>
<dbReference type="InterPro" id="IPR036388">
    <property type="entry name" value="WH-like_DNA-bd_sf"/>
</dbReference>
<dbReference type="OrthoDB" id="3178131at2"/>
<dbReference type="GO" id="GO:0004016">
    <property type="term" value="F:adenylate cyclase activity"/>
    <property type="evidence" value="ECO:0007669"/>
    <property type="project" value="TreeGrafter"/>
</dbReference>
<dbReference type="PATRIC" id="fig|68170.10.peg.6045"/>
<dbReference type="Gene3D" id="1.10.10.10">
    <property type="entry name" value="Winged helix-like DNA-binding domain superfamily/Winged helix DNA-binding domain"/>
    <property type="match status" value="1"/>
</dbReference>
<dbReference type="PRINTS" id="PR00038">
    <property type="entry name" value="HTHLUXR"/>
</dbReference>
<evidence type="ECO:0000259" key="3">
    <source>
        <dbReference type="PROSITE" id="PS50043"/>
    </source>
</evidence>
<reference evidence="4 5" key="1">
    <citation type="submission" date="2015-02" db="EMBL/GenBank/DDBJ databases">
        <authorList>
            <person name="Ju K.-S."/>
            <person name="Doroghazi J.R."/>
            <person name="Metcalf W."/>
        </authorList>
    </citation>
    <scope>NUCLEOTIDE SEQUENCE [LARGE SCALE GENOMIC DNA]</scope>
    <source>
        <strain evidence="4 5">NRRL B-16140</strain>
    </source>
</reference>
<dbReference type="GO" id="GO:0005737">
    <property type="term" value="C:cytoplasm"/>
    <property type="evidence" value="ECO:0007669"/>
    <property type="project" value="TreeGrafter"/>
</dbReference>
<dbReference type="SUPFAM" id="SSF48452">
    <property type="entry name" value="TPR-like"/>
    <property type="match status" value="1"/>
</dbReference>
<evidence type="ECO:0000313" key="4">
    <source>
        <dbReference type="EMBL" id="KJK46293.1"/>
    </source>
</evidence>
<dbReference type="Pfam" id="PF00196">
    <property type="entry name" value="GerE"/>
    <property type="match status" value="1"/>
</dbReference>
<organism evidence="4 5">
    <name type="scientific">Lentzea aerocolonigenes</name>
    <name type="common">Lechevalieria aerocolonigenes</name>
    <name type="synonym">Saccharothrix aerocolonigenes</name>
    <dbReference type="NCBI Taxonomy" id="68170"/>
    <lineage>
        <taxon>Bacteria</taxon>
        <taxon>Bacillati</taxon>
        <taxon>Actinomycetota</taxon>
        <taxon>Actinomycetes</taxon>
        <taxon>Pseudonocardiales</taxon>
        <taxon>Pseudonocardiaceae</taxon>
        <taxon>Lentzea</taxon>
    </lineage>
</organism>
<name>A0A0F0GXX7_LENAE</name>
<dbReference type="CDD" id="cd06170">
    <property type="entry name" value="LuxR_C_like"/>
    <property type="match status" value="1"/>
</dbReference>
<dbReference type="InterPro" id="IPR016032">
    <property type="entry name" value="Sig_transdc_resp-reg_C-effctor"/>
</dbReference>
<evidence type="ECO:0000256" key="2">
    <source>
        <dbReference type="ARBA" id="ARBA00022840"/>
    </source>
</evidence>
<keyword evidence="1" id="KW-0547">Nucleotide-binding</keyword>
<dbReference type="eggNOG" id="COG2909">
    <property type="taxonomic scope" value="Bacteria"/>
</dbReference>
<dbReference type="SMART" id="SM00421">
    <property type="entry name" value="HTH_LUXR"/>
    <property type="match status" value="1"/>
</dbReference>
<dbReference type="PANTHER" id="PTHR16305">
    <property type="entry name" value="TESTICULAR SOLUBLE ADENYLYL CYCLASE"/>
    <property type="match status" value="1"/>
</dbReference>
<comment type="caution">
    <text evidence="4">The sequence shown here is derived from an EMBL/GenBank/DDBJ whole genome shotgun (WGS) entry which is preliminary data.</text>
</comment>
<accession>A0A0F0GXX7</accession>
<dbReference type="PROSITE" id="PS00622">
    <property type="entry name" value="HTH_LUXR_1"/>
    <property type="match status" value="1"/>
</dbReference>
<keyword evidence="2" id="KW-0067">ATP-binding</keyword>
<dbReference type="GO" id="GO:0005524">
    <property type="term" value="F:ATP binding"/>
    <property type="evidence" value="ECO:0007669"/>
    <property type="project" value="UniProtKB-KW"/>
</dbReference>
<sequence length="889" mass="95385">MALSEVGERLITRRPAGRRRELRRVVAGVQDVVAGRFGVLHVRGPRAIGKSALAELLRGEVCDEADVLVTTCTGGEDFAAARSLFGADAVDEVLAGRDEHARLYAMNDLVVPRTVDRPLVLVLDDAHRCDRATARWLAVLARRIPEPRVYVVLVYPCAERIPAEEMFAELSGALDTSTVDLGPFDEADVTELIARECGFIPERETVLSALEQTAGIPEVVLAWAAKACTRGAAPDVEAELVAWQLAWLEDQPESTRRYVTAVAVLGGTGPASAATLAEISPAAAGSKRAELVAVGLLTPDGCFRSPALRDRVLAALDDNELAELRTRAARLLTDEGRPQEEIAELVMLLPALTEVWMFCALRGAARESTLSTELAVSYLRRVLDAVPGHADTRQELATRLAEVDPSAAMDVYAELLADVTDPAVRASVAISCGAVALRAERGPEGFRLLTGYLAEEERTGRLTAIDPELRAQAEAMALVNGFGGSATVSQAMDRARVITPFEGRAEGGRRLAQQLARAEVLRGESLPTALGHLRSALPVPGGARGFWDVFTATSLHFCGERAAAMTLADEIAEAASGSGDAETYKVALATRAGLAFDTGDLLQAERDAGAVLEMAGPEDFCALTVLASVLVRRGDTDQTEQLLHRMRTPRDAVEYGWALDAKAHWLWNCGDHEAAVDMLRRCGRELDAMGVHNPVLVPWWIDAVAVTMRLGRLDEAAEFAERGLDAMRTWNTPAARGYALLADGMSTGDIETLEQAVVELGEAGSSLCEAQALRALGNALLREQDEKTARKHLRAAMDIAVRCGATMAADRAHELLTAAGGRVSAVHASPRDALTSGELRVAELAANGLTNREISEKLYVTVRTVESHLSNAYRKLGAQTRAELAVQLR</sequence>
<dbReference type="InterPro" id="IPR011990">
    <property type="entry name" value="TPR-like_helical_dom_sf"/>
</dbReference>
<dbReference type="RefSeq" id="WP_045313860.1">
    <property type="nucleotide sequence ID" value="NZ_JYJG01000174.1"/>
</dbReference>
<dbReference type="Pfam" id="PF13191">
    <property type="entry name" value="AAA_16"/>
    <property type="match status" value="1"/>
</dbReference>
<dbReference type="STRING" id="68170.GCA_000974445_08423"/>
<dbReference type="AlphaFoldDB" id="A0A0F0GXX7"/>
<dbReference type="InterPro" id="IPR027417">
    <property type="entry name" value="P-loop_NTPase"/>
</dbReference>
<dbReference type="PANTHER" id="PTHR16305:SF35">
    <property type="entry name" value="TRANSCRIPTIONAL ACTIVATOR DOMAIN"/>
    <property type="match status" value="1"/>
</dbReference>
<evidence type="ECO:0000313" key="5">
    <source>
        <dbReference type="Proteomes" id="UP000033393"/>
    </source>
</evidence>
<dbReference type="SUPFAM" id="SSF46894">
    <property type="entry name" value="C-terminal effector domain of the bipartite response regulators"/>
    <property type="match status" value="1"/>
</dbReference>
<dbReference type="GO" id="GO:0003677">
    <property type="term" value="F:DNA binding"/>
    <property type="evidence" value="ECO:0007669"/>
    <property type="project" value="InterPro"/>
</dbReference>
<dbReference type="PROSITE" id="PS50043">
    <property type="entry name" value="HTH_LUXR_2"/>
    <property type="match status" value="1"/>
</dbReference>